<evidence type="ECO:0000256" key="12">
    <source>
        <dbReference type="ARBA" id="ARBA00023315"/>
    </source>
</evidence>
<dbReference type="GO" id="GO:0008374">
    <property type="term" value="F:O-acyltransferase activity"/>
    <property type="evidence" value="ECO:0007669"/>
    <property type="project" value="InterPro"/>
</dbReference>
<accession>A0AAW1Q0P9</accession>
<comment type="caution">
    <text evidence="14">The sequence shown here is derived from an EMBL/GenBank/DDBJ whole genome shotgun (WGS) entry which is preliminary data.</text>
</comment>
<keyword evidence="6" id="KW-0812">Transmembrane</keyword>
<dbReference type="GO" id="GO:0071618">
    <property type="term" value="F:lysophosphatidylethanolamine acyltransferase activity"/>
    <property type="evidence" value="ECO:0007669"/>
    <property type="project" value="TreeGrafter"/>
</dbReference>
<dbReference type="GO" id="GO:0005783">
    <property type="term" value="C:endoplasmic reticulum"/>
    <property type="evidence" value="ECO:0007669"/>
    <property type="project" value="TreeGrafter"/>
</dbReference>
<keyword evidence="9" id="KW-0472">Membrane</keyword>
<keyword evidence="7" id="KW-1133">Transmembrane helix</keyword>
<evidence type="ECO:0000313" key="15">
    <source>
        <dbReference type="Proteomes" id="UP001489004"/>
    </source>
</evidence>
<dbReference type="GO" id="GO:0008654">
    <property type="term" value="P:phospholipid biosynthetic process"/>
    <property type="evidence" value="ECO:0007669"/>
    <property type="project" value="UniProtKB-KW"/>
</dbReference>
<dbReference type="Proteomes" id="UP001489004">
    <property type="component" value="Unassembled WGS sequence"/>
</dbReference>
<dbReference type="SUPFAM" id="SSF69593">
    <property type="entry name" value="Glycerol-3-phosphate (1)-acyltransferase"/>
    <property type="match status" value="1"/>
</dbReference>
<sequence>MAHSFPSFVARASTRDMPLVGLISQNMGCIYVEREHKTETTQGVSANVKERMLQANSPAALGRRPLLLFPEGTTTNGKHLLPFKTGAFLAGRPVQPVILRYGEGRVSLAWDSIAAPKHLFLALCAPFHRVTAYELPVYVPSPEEQQDPVMYAANVREYMLRWSGLKPSKALLRDKRAYHAILEGKLPSLVKKTE</sequence>
<dbReference type="Pfam" id="PF01553">
    <property type="entry name" value="Acyltransferase"/>
    <property type="match status" value="1"/>
</dbReference>
<dbReference type="InterPro" id="IPR045252">
    <property type="entry name" value="LPCAT1-like"/>
</dbReference>
<keyword evidence="15" id="KW-1185">Reference proteome</keyword>
<keyword evidence="5" id="KW-0808">Transferase</keyword>
<evidence type="ECO:0000256" key="6">
    <source>
        <dbReference type="ARBA" id="ARBA00022692"/>
    </source>
</evidence>
<feature type="domain" description="Phospholipid/glycerol acyltransferase" evidence="13">
    <location>
        <begin position="1"/>
        <end position="102"/>
    </location>
</feature>
<evidence type="ECO:0000256" key="4">
    <source>
        <dbReference type="ARBA" id="ARBA00022516"/>
    </source>
</evidence>
<keyword evidence="10" id="KW-0594">Phospholipid biosynthesis</keyword>
<evidence type="ECO:0000256" key="8">
    <source>
        <dbReference type="ARBA" id="ARBA00023098"/>
    </source>
</evidence>
<name>A0AAW1Q0P9_9CHLO</name>
<comment type="subcellular location">
    <subcellularLocation>
        <location evidence="1">Membrane</location>
    </subcellularLocation>
</comment>
<keyword evidence="4" id="KW-0444">Lipid biosynthesis</keyword>
<gene>
    <name evidence="14" type="ORF">WJX72_010562</name>
</gene>
<keyword evidence="12" id="KW-0012">Acyltransferase</keyword>
<protein>
    <recommendedName>
        <fullName evidence="13">Phospholipid/glycerol acyltransferase domain-containing protein</fullName>
    </recommendedName>
</protein>
<organism evidence="14 15">
    <name type="scientific">[Myrmecia] bisecta</name>
    <dbReference type="NCBI Taxonomy" id="41462"/>
    <lineage>
        <taxon>Eukaryota</taxon>
        <taxon>Viridiplantae</taxon>
        <taxon>Chlorophyta</taxon>
        <taxon>core chlorophytes</taxon>
        <taxon>Trebouxiophyceae</taxon>
        <taxon>Trebouxiales</taxon>
        <taxon>Trebouxiaceae</taxon>
        <taxon>Myrmecia</taxon>
    </lineage>
</organism>
<dbReference type="PANTHER" id="PTHR23063">
    <property type="entry name" value="PHOSPHOLIPID ACYLTRANSFERASE"/>
    <property type="match status" value="1"/>
</dbReference>
<proteinExistence type="inferred from homology"/>
<dbReference type="CDD" id="cd07991">
    <property type="entry name" value="LPLAT_LPCAT1-like"/>
    <property type="match status" value="1"/>
</dbReference>
<dbReference type="PANTHER" id="PTHR23063:SF54">
    <property type="entry name" value="LYSOPHOSPHOLIPID ACYLTRANSFERASE LPEAT1"/>
    <property type="match status" value="1"/>
</dbReference>
<dbReference type="AlphaFoldDB" id="A0AAW1Q0P9"/>
<dbReference type="GO" id="GO:0016020">
    <property type="term" value="C:membrane"/>
    <property type="evidence" value="ECO:0007669"/>
    <property type="project" value="UniProtKB-SubCell"/>
</dbReference>
<evidence type="ECO:0000256" key="3">
    <source>
        <dbReference type="ARBA" id="ARBA00008655"/>
    </source>
</evidence>
<evidence type="ECO:0000259" key="13">
    <source>
        <dbReference type="SMART" id="SM00563"/>
    </source>
</evidence>
<dbReference type="EMBL" id="JALJOR010000006">
    <property type="protein sequence ID" value="KAK9815838.1"/>
    <property type="molecule type" value="Genomic_DNA"/>
</dbReference>
<evidence type="ECO:0000313" key="14">
    <source>
        <dbReference type="EMBL" id="KAK9815838.1"/>
    </source>
</evidence>
<keyword evidence="8" id="KW-0443">Lipid metabolism</keyword>
<evidence type="ECO:0000256" key="11">
    <source>
        <dbReference type="ARBA" id="ARBA00023264"/>
    </source>
</evidence>
<evidence type="ECO:0000256" key="2">
    <source>
        <dbReference type="ARBA" id="ARBA00005189"/>
    </source>
</evidence>
<comment type="pathway">
    <text evidence="2">Lipid metabolism.</text>
</comment>
<reference evidence="14 15" key="1">
    <citation type="journal article" date="2024" name="Nat. Commun.">
        <title>Phylogenomics reveals the evolutionary origins of lichenization in chlorophyte algae.</title>
        <authorList>
            <person name="Puginier C."/>
            <person name="Libourel C."/>
            <person name="Otte J."/>
            <person name="Skaloud P."/>
            <person name="Haon M."/>
            <person name="Grisel S."/>
            <person name="Petersen M."/>
            <person name="Berrin J.G."/>
            <person name="Delaux P.M."/>
            <person name="Dal Grande F."/>
            <person name="Keller J."/>
        </authorList>
    </citation>
    <scope>NUCLEOTIDE SEQUENCE [LARGE SCALE GENOMIC DNA]</scope>
    <source>
        <strain evidence="14 15">SAG 2043</strain>
    </source>
</reference>
<comment type="similarity">
    <text evidence="3">Belongs to the 1-acyl-sn-glycerol-3-phosphate acyltransferase family.</text>
</comment>
<evidence type="ECO:0000256" key="7">
    <source>
        <dbReference type="ARBA" id="ARBA00022989"/>
    </source>
</evidence>
<evidence type="ECO:0000256" key="5">
    <source>
        <dbReference type="ARBA" id="ARBA00022679"/>
    </source>
</evidence>
<evidence type="ECO:0000256" key="10">
    <source>
        <dbReference type="ARBA" id="ARBA00023209"/>
    </source>
</evidence>
<dbReference type="SMART" id="SM00563">
    <property type="entry name" value="PlsC"/>
    <property type="match status" value="1"/>
</dbReference>
<evidence type="ECO:0000256" key="1">
    <source>
        <dbReference type="ARBA" id="ARBA00004370"/>
    </source>
</evidence>
<dbReference type="InterPro" id="IPR002123">
    <property type="entry name" value="Plipid/glycerol_acylTrfase"/>
</dbReference>
<evidence type="ECO:0000256" key="9">
    <source>
        <dbReference type="ARBA" id="ARBA00023136"/>
    </source>
</evidence>
<keyword evidence="11" id="KW-1208">Phospholipid metabolism</keyword>